<dbReference type="EMBL" id="MCFL01000026">
    <property type="protein sequence ID" value="ORZ34825.1"/>
    <property type="molecule type" value="Genomic_DNA"/>
</dbReference>
<name>A0A1Y2HB88_9FUNG</name>
<evidence type="ECO:0000313" key="6">
    <source>
        <dbReference type="Proteomes" id="UP000193411"/>
    </source>
</evidence>
<evidence type="ECO:0000313" key="2">
    <source>
        <dbReference type="EMBL" id="ORZ30775.1"/>
    </source>
</evidence>
<feature type="compositionally biased region" description="Acidic residues" evidence="1">
    <location>
        <begin position="74"/>
        <end position="95"/>
    </location>
</feature>
<dbReference type="EMBL" id="MCFL01000003">
    <property type="protein sequence ID" value="ORZ40378.1"/>
    <property type="molecule type" value="Genomic_DNA"/>
</dbReference>
<dbReference type="Proteomes" id="UP000193411">
    <property type="component" value="Unassembled WGS sequence"/>
</dbReference>
<evidence type="ECO:0000313" key="4">
    <source>
        <dbReference type="EMBL" id="ORZ34825.1"/>
    </source>
</evidence>
<dbReference type="AlphaFoldDB" id="A0A1Y2HB88"/>
<proteinExistence type="predicted"/>
<dbReference type="EMBL" id="MCFL01000071">
    <property type="protein sequence ID" value="ORZ30953.1"/>
    <property type="molecule type" value="Genomic_DNA"/>
</dbReference>
<feature type="region of interest" description="Disordered" evidence="1">
    <location>
        <begin position="71"/>
        <end position="95"/>
    </location>
</feature>
<dbReference type="EMBL" id="MCFL01000075">
    <property type="protein sequence ID" value="ORZ30775.1"/>
    <property type="molecule type" value="Genomic_DNA"/>
</dbReference>
<evidence type="ECO:0000313" key="3">
    <source>
        <dbReference type="EMBL" id="ORZ30953.1"/>
    </source>
</evidence>
<protein>
    <submittedName>
        <fullName evidence="3">Uncharacterized protein</fullName>
    </submittedName>
</protein>
<accession>A0A1Y2HB88</accession>
<keyword evidence="6" id="KW-1185">Reference proteome</keyword>
<sequence>MFIVGSIPHLPDDSVLASQMTGSKERETKANAIAAYFLANPQDRLLQAVVDGLRDVYHTVDVFAAKKCGLAVSEEPDDGEDENGQQEGGGEDEGV</sequence>
<evidence type="ECO:0000313" key="5">
    <source>
        <dbReference type="EMBL" id="ORZ40378.1"/>
    </source>
</evidence>
<organism evidence="3 6">
    <name type="scientific">Catenaria anguillulae PL171</name>
    <dbReference type="NCBI Taxonomy" id="765915"/>
    <lineage>
        <taxon>Eukaryota</taxon>
        <taxon>Fungi</taxon>
        <taxon>Fungi incertae sedis</taxon>
        <taxon>Blastocladiomycota</taxon>
        <taxon>Blastocladiomycetes</taxon>
        <taxon>Blastocladiales</taxon>
        <taxon>Catenariaceae</taxon>
        <taxon>Catenaria</taxon>
    </lineage>
</organism>
<gene>
    <name evidence="5" type="ORF">BCR44DRAFT_1424927</name>
    <name evidence="4" type="ORF">BCR44DRAFT_1435883</name>
    <name evidence="3" type="ORF">BCR44DRAFT_1443546</name>
    <name evidence="2" type="ORF">BCR44DRAFT_1444006</name>
</gene>
<comment type="caution">
    <text evidence="3">The sequence shown here is derived from an EMBL/GenBank/DDBJ whole genome shotgun (WGS) entry which is preliminary data.</text>
</comment>
<evidence type="ECO:0000256" key="1">
    <source>
        <dbReference type="SAM" id="MobiDB-lite"/>
    </source>
</evidence>
<reference evidence="3 6" key="1">
    <citation type="submission" date="2016-07" db="EMBL/GenBank/DDBJ databases">
        <title>Pervasive Adenine N6-methylation of Active Genes in Fungi.</title>
        <authorList>
            <consortium name="DOE Joint Genome Institute"/>
            <person name="Mondo S.J."/>
            <person name="Dannebaum R.O."/>
            <person name="Kuo R.C."/>
            <person name="Labutti K."/>
            <person name="Haridas S."/>
            <person name="Kuo A."/>
            <person name="Salamov A."/>
            <person name="Ahrendt S.R."/>
            <person name="Lipzen A."/>
            <person name="Sullivan W."/>
            <person name="Andreopoulos W.B."/>
            <person name="Clum A."/>
            <person name="Lindquist E."/>
            <person name="Daum C."/>
            <person name="Ramamoorthy G.K."/>
            <person name="Gryganskyi A."/>
            <person name="Culley D."/>
            <person name="Magnuson J.K."/>
            <person name="James T.Y."/>
            <person name="O'Malley M.A."/>
            <person name="Stajich J.E."/>
            <person name="Spatafora J.W."/>
            <person name="Visel A."/>
            <person name="Grigoriev I.V."/>
        </authorList>
    </citation>
    <scope>NUCLEOTIDE SEQUENCE [LARGE SCALE GENOMIC DNA]</scope>
    <source>
        <strain evidence="3 6">PL171</strain>
    </source>
</reference>